<dbReference type="SMART" id="SM00326">
    <property type="entry name" value="SH3"/>
    <property type="match status" value="1"/>
</dbReference>
<dbReference type="InterPro" id="IPR032376">
    <property type="entry name" value="DOCK_N"/>
</dbReference>
<dbReference type="InterPro" id="IPR027007">
    <property type="entry name" value="C2_DOCK-type_domain"/>
</dbReference>
<keyword evidence="3" id="KW-0963">Cytoplasm</keyword>
<dbReference type="PANTHER" id="PTHR45653">
    <property type="entry name" value="DEDICATOR OF CYTOKINESIS"/>
    <property type="match status" value="1"/>
</dbReference>
<feature type="region of interest" description="Disordered" evidence="7">
    <location>
        <begin position="1991"/>
        <end position="2012"/>
    </location>
</feature>
<evidence type="ECO:0000256" key="1">
    <source>
        <dbReference type="ARBA" id="ARBA00004496"/>
    </source>
</evidence>
<feature type="compositionally biased region" description="Low complexity" evidence="7">
    <location>
        <begin position="1991"/>
        <end position="2003"/>
    </location>
</feature>
<evidence type="ECO:0000256" key="5">
    <source>
        <dbReference type="PROSITE-ProRule" id="PRU00192"/>
    </source>
</evidence>
<feature type="compositionally biased region" description="Polar residues" evidence="7">
    <location>
        <begin position="1944"/>
        <end position="1957"/>
    </location>
</feature>
<dbReference type="Gene3D" id="1.25.40.410">
    <property type="match status" value="1"/>
</dbReference>
<feature type="region of interest" description="Disordered" evidence="7">
    <location>
        <begin position="497"/>
        <end position="520"/>
    </location>
</feature>
<dbReference type="InterPro" id="IPR036028">
    <property type="entry name" value="SH3-like_dom_sf"/>
</dbReference>
<feature type="region of interest" description="Disordered" evidence="7">
    <location>
        <begin position="401"/>
        <end position="477"/>
    </location>
</feature>
<dbReference type="InterPro" id="IPR026791">
    <property type="entry name" value="DOCK"/>
</dbReference>
<dbReference type="InterPro" id="IPR043161">
    <property type="entry name" value="DOCK_C_lobe_A"/>
</dbReference>
<name>A0AAN7TPR3_9PEZI</name>
<dbReference type="Proteomes" id="UP001310890">
    <property type="component" value="Unassembled WGS sequence"/>
</dbReference>
<dbReference type="PROSITE" id="PS51651">
    <property type="entry name" value="DOCKER"/>
    <property type="match status" value="1"/>
</dbReference>
<dbReference type="EMBL" id="JAVRRL010000008">
    <property type="protein sequence ID" value="KAK5116390.1"/>
    <property type="molecule type" value="Genomic_DNA"/>
</dbReference>
<evidence type="ECO:0000313" key="13">
    <source>
        <dbReference type="Proteomes" id="UP001310890"/>
    </source>
</evidence>
<evidence type="ECO:0000256" key="7">
    <source>
        <dbReference type="SAM" id="MobiDB-lite"/>
    </source>
</evidence>
<comment type="caution">
    <text evidence="12">The sequence shown here is derived from an EMBL/GenBank/DDBJ whole genome shotgun (WGS) entry which is preliminary data.</text>
</comment>
<feature type="compositionally biased region" description="Basic and acidic residues" evidence="7">
    <location>
        <begin position="1894"/>
        <end position="1903"/>
    </location>
</feature>
<feature type="compositionally biased region" description="Acidic residues" evidence="7">
    <location>
        <begin position="1866"/>
        <end position="1877"/>
    </location>
</feature>
<dbReference type="Gene3D" id="2.30.30.40">
    <property type="entry name" value="SH3 Domains"/>
    <property type="match status" value="1"/>
</dbReference>
<keyword evidence="8" id="KW-0732">Signal</keyword>
<comment type="similarity">
    <text evidence="6">Belongs to the DOCK family.</text>
</comment>
<dbReference type="Pfam" id="PF23554">
    <property type="entry name" value="TPR_DOCK"/>
    <property type="match status" value="2"/>
</dbReference>
<accession>A0AAN7TPR3</accession>
<feature type="signal peptide" evidence="8">
    <location>
        <begin position="1"/>
        <end position="20"/>
    </location>
</feature>
<feature type="domain" description="SH3" evidence="9">
    <location>
        <begin position="7"/>
        <end position="88"/>
    </location>
</feature>
<evidence type="ECO:0000256" key="4">
    <source>
        <dbReference type="ARBA" id="ARBA00022553"/>
    </source>
</evidence>
<keyword evidence="2 5" id="KW-0728">SH3 domain</keyword>
<evidence type="ECO:0000256" key="6">
    <source>
        <dbReference type="PROSITE-ProRule" id="PRU00983"/>
    </source>
</evidence>
<dbReference type="PROSITE" id="PS51650">
    <property type="entry name" value="C2_DOCK"/>
    <property type="match status" value="1"/>
</dbReference>
<dbReference type="GO" id="GO:0005737">
    <property type="term" value="C:cytoplasm"/>
    <property type="evidence" value="ECO:0007669"/>
    <property type="project" value="UniProtKB-SubCell"/>
</dbReference>
<feature type="compositionally biased region" description="Low complexity" evidence="7">
    <location>
        <begin position="1933"/>
        <end position="1943"/>
    </location>
</feature>
<feature type="region of interest" description="Disordered" evidence="7">
    <location>
        <begin position="1861"/>
        <end position="1974"/>
    </location>
</feature>
<evidence type="ECO:0000259" key="10">
    <source>
        <dbReference type="PROSITE" id="PS51650"/>
    </source>
</evidence>
<feature type="chain" id="PRO_5043003867" evidence="8">
    <location>
        <begin position="21"/>
        <end position="2064"/>
    </location>
</feature>
<feature type="region of interest" description="Disordered" evidence="7">
    <location>
        <begin position="917"/>
        <end position="936"/>
    </location>
</feature>
<gene>
    <name evidence="12" type="ORF">LTR62_007937</name>
</gene>
<dbReference type="InterPro" id="IPR042455">
    <property type="entry name" value="DOCK_N_sub1"/>
</dbReference>
<feature type="region of interest" description="Disordered" evidence="7">
    <location>
        <begin position="89"/>
        <end position="180"/>
    </location>
</feature>
<dbReference type="GO" id="GO:0005085">
    <property type="term" value="F:guanyl-nucleotide exchange factor activity"/>
    <property type="evidence" value="ECO:0007669"/>
    <property type="project" value="InterPro"/>
</dbReference>
<dbReference type="Pfam" id="PF14429">
    <property type="entry name" value="DOCK-C2"/>
    <property type="match status" value="1"/>
</dbReference>
<evidence type="ECO:0000256" key="8">
    <source>
        <dbReference type="SAM" id="SignalP"/>
    </source>
</evidence>
<dbReference type="GO" id="GO:0031267">
    <property type="term" value="F:small GTPase binding"/>
    <property type="evidence" value="ECO:0007669"/>
    <property type="project" value="TreeGrafter"/>
</dbReference>
<proteinExistence type="inferred from homology"/>
<feature type="domain" description="C2 DOCK-type" evidence="10">
    <location>
        <begin position="590"/>
        <end position="768"/>
    </location>
</feature>
<dbReference type="InterPro" id="IPR056372">
    <property type="entry name" value="TPR_DOCK"/>
</dbReference>
<dbReference type="CDD" id="cd08679">
    <property type="entry name" value="C2_DOCK180_related"/>
    <property type="match status" value="1"/>
</dbReference>
<dbReference type="GO" id="GO:0007264">
    <property type="term" value="P:small GTPase-mediated signal transduction"/>
    <property type="evidence" value="ECO:0007669"/>
    <property type="project" value="InterPro"/>
</dbReference>
<feature type="compositionally biased region" description="Basic residues" evidence="7">
    <location>
        <begin position="116"/>
        <end position="137"/>
    </location>
</feature>
<organism evidence="12 13">
    <name type="scientific">Meristemomyces frigidus</name>
    <dbReference type="NCBI Taxonomy" id="1508187"/>
    <lineage>
        <taxon>Eukaryota</taxon>
        <taxon>Fungi</taxon>
        <taxon>Dikarya</taxon>
        <taxon>Ascomycota</taxon>
        <taxon>Pezizomycotina</taxon>
        <taxon>Dothideomycetes</taxon>
        <taxon>Dothideomycetidae</taxon>
        <taxon>Mycosphaerellales</taxon>
        <taxon>Teratosphaeriaceae</taxon>
        <taxon>Meristemomyces</taxon>
    </lineage>
</organism>
<dbReference type="Pfam" id="PF16172">
    <property type="entry name" value="DOCK_N"/>
    <property type="match status" value="1"/>
</dbReference>
<evidence type="ECO:0000313" key="12">
    <source>
        <dbReference type="EMBL" id="KAK5116390.1"/>
    </source>
</evidence>
<keyword evidence="4" id="KW-0597">Phosphoprotein</keyword>
<dbReference type="PROSITE" id="PS50002">
    <property type="entry name" value="SH3"/>
    <property type="match status" value="1"/>
</dbReference>
<dbReference type="SUPFAM" id="SSF50044">
    <property type="entry name" value="SH3-domain"/>
    <property type="match status" value="1"/>
</dbReference>
<sequence length="2064" mass="230619">MPWKPLTSVAFAICVCPFKAEEPADLPLQVGDCLYIIEQGGKHGDWYRGYLVGFPSLLAGLTSAKGEQLDARVFTGTFPRNCVEVREVMDDGRGGDGQSLSSSQLNGGEGREKGRDRRKSQTQHARRLSRALSRKRSARDVTKKTPTRLVPDEPIPRDPNAPRPPAPVPTLRVGDETGQSAEEPLVDEIASCLREWHDARLHELVLARGYSQLKRVQELIKRLDISRKQLMHDVMTMKELNTLREDTVWDLVAGNKMLSDEVIVRSATEKGRILTASDSVIEMTKLQANMSILDRPPKPSADKHMLFHILVDVRNIVCEYEQPATLQVYICSKDFGEKPKPLSENFAVSVPMPEAPQTPEEQSRSLFVNLSATDIGLGSDASSLYVVFKLLKDEPARTALTGQAGQGHHPSMSVSSTKDFQKRGSMRRGRSVFGSQRKKDGHGHSPSESRPGTAMSGLSDAAGSNGSPSEHSGSSQAHMVKRTIGVGAIDIGRLARNQTEHEGRITMWQPNPPSDERAEESSDWLEVLRELMRSPTGSFSRVKAVKRFEIFTTCFASPDLDILVRNTPTLLHNVYMTPKLGFSGVPTRKRSDIYLTLTSPLVPNLAHLAHSKFGNVPLSQRCQSNLANLQLTLEVRRADGERIEDCIFTAANHAGHTAWRTTGVERGESWNQTIRLAIPTQDVPGSHIVMSLADSPNFPFALAWVPLWEYDAFVRDGEHSVALYVYDEYSSSIIGGKGAYLALPPWHNKSDSAVPVNAAVVSLSTYLCSTEYSQDPTLLGLLEWRNLYGAKLVELLERFAFVPDIEIVKLLAEVFAALFEILNEYAQSERYEDLIFQCFVTVLGIARDRRFSLENVVEEYAMSGGRQWPHASKCLTRAFQRLLERPLDSERGRWLRGTLKVGDQMLRLIIATGRDASAGKDGESMTNGDEHEVAEQRPEREIITDLQRLFVQLMALMRNPMPILLGTQTLIVQHFHTWLPTLVGTMSPHDILEIARDLLDACAHAQGKMILYRLILIIHLSELDVFQEQKEVRHQLKGFTVRWLAPYWGESGLDGEGAAVTEQWRDQVRLCCSVVAAQMDGAADKSSARYVPKMVESYLAILKAGPREQRRTFTMLFPTSFPFPSRSTRGEVAVDEALLELSALIAAALTGQTKLLFDAAQVDVTGVLMQALKVGQSVLSGEPFPRSWLSLHISHHRFAMSALERISEVLIEGLPADGGGAGDVEEAMDFDTEVWRAFFETLLLAVRSPALAMESFPEQKRRAIWKIAGDVRELGARLLTRTWTAIGWVGEEDARALHVGVERWGGYQVQFVPELIPAVVELCLSVHAGLREVAIEVLRTMIISTWEIDQDLAVVQTSMIDSLDKLGRVKPGVVEGYGQKTFIAEMLRLFAPLQGTMEDDLYRAVMQMFERIESLLEMLASVHHQDGATNDSTRIMDTLRLMEFLKDLQSEDAYIRYVHQLADLQTKAGNHTEAGLALRLHADRYPWDPLAQLEGMKEPKWPAQSAFDRKESLYFEMCQAFERGQSWRRALEAYKELARQYEENTFDFSKLARSQRAMASIHERIAKGVRHSPRYFRVVYKGLGFPISLRDKQFIFEGHSTERLANFEDRLRQLHPSAQTVRTLAEAEGEGQYLQVFAVSANKDLNHTVYQRTRVSPAAREHALLSNPQRFAQTTRQLAVDVPVTEQTVEKTIYITAEPFPTILRRSEVVSMEQTVMDPVQAAIERTTRKTHELLGLEKKIANGQDEGAMSQLSDAILLSVDPTSEGSVARYRPLLPVDKVLGETASGDMEPEALEEADEVQPLDPMQNALRVALLDHALVIRRCLGLYGRSAYLATKAELVPRFEATFGYELSVLFPGSEGLMPVEDEDADESEDEDPRRKGMTLLEMLSEGGQRDRRREVDVQAVPGADGIDGDGQAGGEERPRQGRRRSLSWLRRSSSSRTQQNGSDDSTTNGHTRTRSRSRLRDQSLPRRLSFFRSSEDKLRDKALSDAAAAASKPSLAVQAHPAKQREISSTLQTGVETYRPSKPMAMDYSSMSTAQLKQRLSFMRNSGVPADVTATRE</sequence>
<evidence type="ECO:0000256" key="3">
    <source>
        <dbReference type="ARBA" id="ARBA00022490"/>
    </source>
</evidence>
<reference evidence="12" key="1">
    <citation type="submission" date="2023-08" db="EMBL/GenBank/DDBJ databases">
        <title>Black Yeasts Isolated from many extreme environments.</title>
        <authorList>
            <person name="Coleine C."/>
            <person name="Stajich J.E."/>
            <person name="Selbmann L."/>
        </authorList>
    </citation>
    <scope>NUCLEOTIDE SEQUENCE</scope>
    <source>
        <strain evidence="12">CCFEE 5401</strain>
    </source>
</reference>
<evidence type="ECO:0000259" key="9">
    <source>
        <dbReference type="PROSITE" id="PS50002"/>
    </source>
</evidence>
<dbReference type="InterPro" id="IPR001452">
    <property type="entry name" value="SH3_domain"/>
</dbReference>
<evidence type="ECO:0000256" key="2">
    <source>
        <dbReference type="ARBA" id="ARBA00022443"/>
    </source>
</evidence>
<dbReference type="CDD" id="cd11684">
    <property type="entry name" value="DHR2_DOCK"/>
    <property type="match status" value="1"/>
</dbReference>
<feature type="compositionally biased region" description="Low complexity" evidence="7">
    <location>
        <begin position="463"/>
        <end position="475"/>
    </location>
</feature>
<comment type="subcellular location">
    <subcellularLocation>
        <location evidence="1">Cytoplasm</location>
    </subcellularLocation>
</comment>
<dbReference type="InterPro" id="IPR035892">
    <property type="entry name" value="C2_domain_sf"/>
</dbReference>
<feature type="domain" description="DOCKER" evidence="11">
    <location>
        <begin position="1445"/>
        <end position="1865"/>
    </location>
</feature>
<dbReference type="PANTHER" id="PTHR45653:SF10">
    <property type="entry name" value="MYOBLAST CITY, ISOFORM B"/>
    <property type="match status" value="1"/>
</dbReference>
<feature type="compositionally biased region" description="Pro residues" evidence="7">
    <location>
        <begin position="157"/>
        <end position="168"/>
    </location>
</feature>
<protein>
    <submittedName>
        <fullName evidence="12">Uncharacterized protein</fullName>
    </submittedName>
</protein>
<dbReference type="GO" id="GO:0005886">
    <property type="term" value="C:plasma membrane"/>
    <property type="evidence" value="ECO:0007669"/>
    <property type="project" value="TreeGrafter"/>
</dbReference>
<dbReference type="InterPro" id="IPR027357">
    <property type="entry name" value="DOCKER_dom"/>
</dbReference>
<evidence type="ECO:0000259" key="11">
    <source>
        <dbReference type="PROSITE" id="PS51651"/>
    </source>
</evidence>
<dbReference type="Gene3D" id="2.60.40.150">
    <property type="entry name" value="C2 domain"/>
    <property type="match status" value="1"/>
</dbReference>
<dbReference type="Gene3D" id="1.20.1270.350">
    <property type="entry name" value="Dedicator of cytokinesis N-terminal subdomain"/>
    <property type="match status" value="1"/>
</dbReference>